<organism evidence="12 13">
    <name type="scientific">Cajanus cajan</name>
    <name type="common">Pigeon pea</name>
    <name type="synonym">Cajanus indicus</name>
    <dbReference type="NCBI Taxonomy" id="3821"/>
    <lineage>
        <taxon>Eukaryota</taxon>
        <taxon>Viridiplantae</taxon>
        <taxon>Streptophyta</taxon>
        <taxon>Embryophyta</taxon>
        <taxon>Tracheophyta</taxon>
        <taxon>Spermatophyta</taxon>
        <taxon>Magnoliopsida</taxon>
        <taxon>eudicotyledons</taxon>
        <taxon>Gunneridae</taxon>
        <taxon>Pentapetalae</taxon>
        <taxon>rosids</taxon>
        <taxon>fabids</taxon>
        <taxon>Fabales</taxon>
        <taxon>Fabaceae</taxon>
        <taxon>Papilionoideae</taxon>
        <taxon>50 kb inversion clade</taxon>
        <taxon>NPAAA clade</taxon>
        <taxon>indigoferoid/millettioid clade</taxon>
        <taxon>Phaseoleae</taxon>
        <taxon>Cajanus</taxon>
    </lineage>
</organism>
<keyword evidence="2 8" id="KW-0863">Zinc-finger</keyword>
<dbReference type="Gramene" id="C.cajan_35897.t">
    <property type="protein sequence ID" value="C.cajan_35897.t"/>
    <property type="gene ID" value="C.cajan_35897"/>
</dbReference>
<dbReference type="EMBL" id="KQ483775">
    <property type="protein sequence ID" value="KYP41390.1"/>
    <property type="molecule type" value="Genomic_DNA"/>
</dbReference>
<protein>
    <recommendedName>
        <fullName evidence="9">Dof zinc finger protein</fullName>
    </recommendedName>
</protein>
<dbReference type="PANTHER" id="PTHR31992">
    <property type="entry name" value="DOF ZINC FINGER PROTEIN DOF1.4-RELATED"/>
    <property type="match status" value="1"/>
</dbReference>
<dbReference type="InterPro" id="IPR045174">
    <property type="entry name" value="Dof"/>
</dbReference>
<sequence length="295" mass="31016">MAPPSDDMPPTPQAQEASQGPRNTVIKCPRCDSSNTKFCYYNNYSLSQPRHFCKTCRRYWTNGGALRNVPIGGGCRKNKKPKPTTSSSQFSSFGDASGFQLDPPPAAAANPLMGLAPPSPNLWALGQSQSPALPDPVTGSMQSVHGNLASSIESLSNMNQDMHMKMQQQRFAAMMFGGDSGSGSSSQKSYGGGGGSGVSHSQTVGGFDIQKPQPILFQNLEISKPQNLPGGGSGKGGAASETVPLIPTEWFFDNPFSSVNPATASANGGNVNNGNQNDFNNWGGVHAWGNFNGLP</sequence>
<feature type="domain" description="Dof-type" evidence="11">
    <location>
        <begin position="26"/>
        <end position="80"/>
    </location>
</feature>
<evidence type="ECO:0000256" key="3">
    <source>
        <dbReference type="ARBA" id="ARBA00022833"/>
    </source>
</evidence>
<dbReference type="OMA" id="ENQTEWS"/>
<evidence type="ECO:0000256" key="8">
    <source>
        <dbReference type="PROSITE-ProRule" id="PRU00071"/>
    </source>
</evidence>
<feature type="compositionally biased region" description="Low complexity" evidence="10">
    <location>
        <begin position="86"/>
        <end position="100"/>
    </location>
</feature>
<dbReference type="GO" id="GO:0045893">
    <property type="term" value="P:positive regulation of DNA-templated transcription"/>
    <property type="evidence" value="ECO:0007669"/>
    <property type="project" value="EnsemblPlants"/>
</dbReference>
<keyword evidence="1 9" id="KW-0479">Metal-binding</keyword>
<proteinExistence type="predicted"/>
<dbReference type="STRING" id="3821.A0A151RFI9"/>
<dbReference type="PROSITE" id="PS50884">
    <property type="entry name" value="ZF_DOF_2"/>
    <property type="match status" value="1"/>
</dbReference>
<name>A0A151RFI9_CAJCA</name>
<evidence type="ECO:0000256" key="6">
    <source>
        <dbReference type="ARBA" id="ARBA00023163"/>
    </source>
</evidence>
<keyword evidence="13" id="KW-1185">Reference proteome</keyword>
<evidence type="ECO:0000256" key="7">
    <source>
        <dbReference type="ARBA" id="ARBA00023242"/>
    </source>
</evidence>
<feature type="region of interest" description="Disordered" evidence="10">
    <location>
        <begin position="176"/>
        <end position="207"/>
    </location>
</feature>
<dbReference type="GO" id="GO:0005634">
    <property type="term" value="C:nucleus"/>
    <property type="evidence" value="ECO:0007669"/>
    <property type="project" value="UniProtKB-SubCell"/>
</dbReference>
<evidence type="ECO:0000256" key="10">
    <source>
        <dbReference type="SAM" id="MobiDB-lite"/>
    </source>
</evidence>
<keyword evidence="3 9" id="KW-0862">Zinc</keyword>
<evidence type="ECO:0000313" key="12">
    <source>
        <dbReference type="EMBL" id="KYP41390.1"/>
    </source>
</evidence>
<feature type="compositionally biased region" description="Pro residues" evidence="10">
    <location>
        <begin position="1"/>
        <end position="12"/>
    </location>
</feature>
<dbReference type="GO" id="GO:1902066">
    <property type="term" value="P:regulation of cell wall pectin metabolic process"/>
    <property type="evidence" value="ECO:0007669"/>
    <property type="project" value="EnsemblPlants"/>
</dbReference>
<evidence type="ECO:0000313" key="13">
    <source>
        <dbReference type="Proteomes" id="UP000075243"/>
    </source>
</evidence>
<dbReference type="GO" id="GO:0043565">
    <property type="term" value="F:sequence-specific DNA binding"/>
    <property type="evidence" value="ECO:0007669"/>
    <property type="project" value="EnsemblPlants"/>
</dbReference>
<keyword evidence="7 8" id="KW-0539">Nucleus</keyword>
<evidence type="ECO:0000256" key="2">
    <source>
        <dbReference type="ARBA" id="ARBA00022771"/>
    </source>
</evidence>
<keyword evidence="4 9" id="KW-0805">Transcription regulation</keyword>
<gene>
    <name evidence="12" type="ORF">KK1_037224</name>
</gene>
<dbReference type="Proteomes" id="UP000075243">
    <property type="component" value="Unassembled WGS sequence"/>
</dbReference>
<dbReference type="GO" id="GO:0010052">
    <property type="term" value="P:guard cell differentiation"/>
    <property type="evidence" value="ECO:0007669"/>
    <property type="project" value="EnsemblPlants"/>
</dbReference>
<comment type="subcellular location">
    <subcellularLocation>
        <location evidence="8 9">Nucleus</location>
    </subcellularLocation>
</comment>
<dbReference type="PROSITE" id="PS01361">
    <property type="entry name" value="ZF_DOF_1"/>
    <property type="match status" value="1"/>
</dbReference>
<accession>A0A151RFI9</accession>
<feature type="region of interest" description="Disordered" evidence="10">
    <location>
        <begin position="1"/>
        <end position="25"/>
    </location>
</feature>
<dbReference type="GO" id="GO:0003700">
    <property type="term" value="F:DNA-binding transcription factor activity"/>
    <property type="evidence" value="ECO:0007669"/>
    <property type="project" value="UniProtKB-UniRule"/>
</dbReference>
<keyword evidence="5 8" id="KW-0238">DNA-binding</keyword>
<comment type="function">
    <text evidence="9">Transcription factor that binds specifically to a 5'-AA[AG]G-3' consensus core sequence.</text>
</comment>
<evidence type="ECO:0000256" key="9">
    <source>
        <dbReference type="RuleBase" id="RU369094"/>
    </source>
</evidence>
<evidence type="ECO:0000259" key="11">
    <source>
        <dbReference type="PROSITE" id="PS50884"/>
    </source>
</evidence>
<keyword evidence="6 9" id="KW-0804">Transcription</keyword>
<feature type="compositionally biased region" description="Polar residues" evidence="10">
    <location>
        <begin position="13"/>
        <end position="22"/>
    </location>
</feature>
<evidence type="ECO:0000256" key="5">
    <source>
        <dbReference type="ARBA" id="ARBA00023125"/>
    </source>
</evidence>
<feature type="region of interest" description="Disordered" evidence="10">
    <location>
        <begin position="70"/>
        <end position="100"/>
    </location>
</feature>
<evidence type="ECO:0000256" key="1">
    <source>
        <dbReference type="ARBA" id="ARBA00022723"/>
    </source>
</evidence>
<dbReference type="Pfam" id="PF02701">
    <property type="entry name" value="Zn_ribbon_Dof"/>
    <property type="match status" value="1"/>
</dbReference>
<evidence type="ECO:0000256" key="4">
    <source>
        <dbReference type="ARBA" id="ARBA00023015"/>
    </source>
</evidence>
<reference evidence="12" key="1">
    <citation type="journal article" date="2012" name="Nat. Biotechnol.">
        <title>Draft genome sequence of pigeonpea (Cajanus cajan), an orphan legume crop of resource-poor farmers.</title>
        <authorList>
            <person name="Varshney R.K."/>
            <person name="Chen W."/>
            <person name="Li Y."/>
            <person name="Bharti A.K."/>
            <person name="Saxena R.K."/>
            <person name="Schlueter J.A."/>
            <person name="Donoghue M.T."/>
            <person name="Azam S."/>
            <person name="Fan G."/>
            <person name="Whaley A.M."/>
            <person name="Farmer A.D."/>
            <person name="Sheridan J."/>
            <person name="Iwata A."/>
            <person name="Tuteja R."/>
            <person name="Penmetsa R.V."/>
            <person name="Wu W."/>
            <person name="Upadhyaya H.D."/>
            <person name="Yang S.P."/>
            <person name="Shah T."/>
            <person name="Saxena K.B."/>
            <person name="Michael T."/>
            <person name="McCombie W.R."/>
            <person name="Yang B."/>
            <person name="Zhang G."/>
            <person name="Yang H."/>
            <person name="Wang J."/>
            <person name="Spillane C."/>
            <person name="Cook D.R."/>
            <person name="May G.D."/>
            <person name="Xu X."/>
            <person name="Jackson S.A."/>
        </authorList>
    </citation>
    <scope>NUCLEOTIDE SEQUENCE [LARGE SCALE GENOMIC DNA]</scope>
</reference>
<dbReference type="InterPro" id="IPR003851">
    <property type="entry name" value="Znf_Dof"/>
</dbReference>
<dbReference type="AlphaFoldDB" id="A0A151RFI9"/>
<dbReference type="PANTHER" id="PTHR31992:SF313">
    <property type="entry name" value="DOF ZINC FINGER PROTEIN DOF5.7"/>
    <property type="match status" value="1"/>
</dbReference>
<dbReference type="GO" id="GO:0010118">
    <property type="term" value="P:stomatal movement"/>
    <property type="evidence" value="ECO:0007669"/>
    <property type="project" value="EnsemblPlants"/>
</dbReference>
<dbReference type="GO" id="GO:0008270">
    <property type="term" value="F:zinc ion binding"/>
    <property type="evidence" value="ECO:0007669"/>
    <property type="project" value="UniProtKB-KW"/>
</dbReference>